<dbReference type="Proteomes" id="UP001138921">
    <property type="component" value="Unassembled WGS sequence"/>
</dbReference>
<keyword evidence="2" id="KW-1185">Reference proteome</keyword>
<reference evidence="1" key="1">
    <citation type="journal article" date="2021" name="Microorganisms">
        <title>Phylogenomic Reconstruction and Metabolic Potential of the Genus Aminobacter.</title>
        <authorList>
            <person name="Artuso I."/>
            <person name="Turrini P."/>
            <person name="Pirolo M."/>
            <person name="Lugli G.A."/>
            <person name="Ventura M."/>
            <person name="Visca P."/>
        </authorList>
    </citation>
    <scope>NUCLEOTIDE SEQUENCE</scope>
    <source>
        <strain evidence="1">LMG 26462</strain>
    </source>
</reference>
<evidence type="ECO:0000313" key="2">
    <source>
        <dbReference type="Proteomes" id="UP001138921"/>
    </source>
</evidence>
<sequence length="112" mass="12386">MHKLTVLNQITLCADGSIGLQLLKQVINDDGTVFFSEPHRSVVDPDMEPGNQMVAVNEHLAEMGYPPLPADMLGHVEKMKTAHRKYAPITARVETFKAQRAAFEATRNAVKS</sequence>
<protein>
    <submittedName>
        <fullName evidence="1">Uncharacterized protein</fullName>
    </submittedName>
</protein>
<dbReference type="RefSeq" id="WP_214385542.1">
    <property type="nucleotide sequence ID" value="NZ_JAFLWW010000001.1"/>
</dbReference>
<reference evidence="1" key="2">
    <citation type="submission" date="2021-03" db="EMBL/GenBank/DDBJ databases">
        <authorList>
            <person name="Artuso I."/>
            <person name="Turrini P."/>
            <person name="Pirolo M."/>
            <person name="Lugli G.A."/>
            <person name="Ventura M."/>
            <person name="Visca P."/>
        </authorList>
    </citation>
    <scope>NUCLEOTIDE SEQUENCE</scope>
    <source>
        <strain evidence="1">LMG 26462</strain>
    </source>
</reference>
<dbReference type="EMBL" id="JAFLWW010000001">
    <property type="protein sequence ID" value="MBT1154379.1"/>
    <property type="molecule type" value="Genomic_DNA"/>
</dbReference>
<evidence type="ECO:0000313" key="1">
    <source>
        <dbReference type="EMBL" id="MBT1154379.1"/>
    </source>
</evidence>
<comment type="caution">
    <text evidence="1">The sequence shown here is derived from an EMBL/GenBank/DDBJ whole genome shotgun (WGS) entry which is preliminary data.</text>
</comment>
<dbReference type="AlphaFoldDB" id="A0A9X1A6U3"/>
<accession>A0A9X1A6U3</accession>
<name>A0A9X1A6U3_9HYPH</name>
<proteinExistence type="predicted"/>
<organism evidence="1 2">
    <name type="scientific">Aminobacter anthyllidis</name>
    <dbReference type="NCBI Taxonomy" id="1035067"/>
    <lineage>
        <taxon>Bacteria</taxon>
        <taxon>Pseudomonadati</taxon>
        <taxon>Pseudomonadota</taxon>
        <taxon>Alphaproteobacteria</taxon>
        <taxon>Hyphomicrobiales</taxon>
        <taxon>Phyllobacteriaceae</taxon>
        <taxon>Aminobacter</taxon>
    </lineage>
</organism>
<gene>
    <name evidence="1" type="ORF">J1C56_02110</name>
</gene>